<comment type="catalytic activity">
    <reaction evidence="10 11">
        <text>[(1-&gt;4)-beta-D-glucosyl](n) + UDP-alpha-D-glucose = [(1-&gt;4)-beta-D-glucosyl](n+1) + UDP + H(+)</text>
        <dbReference type="Rhea" id="RHEA:19929"/>
        <dbReference type="Rhea" id="RHEA-COMP:10033"/>
        <dbReference type="Rhea" id="RHEA-COMP:10034"/>
        <dbReference type="ChEBI" id="CHEBI:15378"/>
        <dbReference type="ChEBI" id="CHEBI:18246"/>
        <dbReference type="ChEBI" id="CHEBI:58223"/>
        <dbReference type="ChEBI" id="CHEBI:58885"/>
        <dbReference type="EC" id="2.4.1.12"/>
    </reaction>
</comment>
<keyword evidence="11" id="KW-0973">c-di-GMP</keyword>
<dbReference type="KEGG" id="aae:aq_1407"/>
<dbReference type="InParanoid" id="O67406"/>
<feature type="transmembrane region" description="Helical" evidence="11">
    <location>
        <begin position="419"/>
        <end position="447"/>
    </location>
</feature>
<dbReference type="PRINTS" id="PR01439">
    <property type="entry name" value="CELLSNTHASEA"/>
</dbReference>
<dbReference type="HOGENOM" id="CLU_011907_0_1_0"/>
<evidence type="ECO:0000256" key="8">
    <source>
        <dbReference type="ARBA" id="ARBA00022989"/>
    </source>
</evidence>
<sequence>MTERFTLFEFNLHIDENLFIKALKYTFIFGLLTYLSVIVAPSPLEFQFYIAYSTLLAGAFLIVWKRFNFGYTHYLTVYLLVFIMLRYFWWRTFNTINTDNVWNFIFSTALYFAEFYSVTIALLGIFFSIRPIDRKAIKVDMESLPTVDVFIPTYNEPPEIPETTALAAINMDYPSDKFNVYILDDGGTKQRLNDPDPERREYFRKRAEELKSFVERLRKLGYKNIHYLTREKNVHAKAGNINEALKKTKGDLILILDADHVPSKDFLKETVGFFVKNPKVFLVQTPHTFYNPDPIEKNLGVFGRMPGENEMFYFLIQKGFDLWNSSFFCGSAALLRRKYLEEVGGIQTTTVTEDAETALELHSRGYESVYYDRPLIFGLNPETLSGMIVQRIRWAQGMIQIFILKNPILKKGLKWYQKLAYFNASFFWFFGLARTIFLIAPLAYLLFGLHIYDASLAEVLAYPIPHFLASLLLFYYLFSRVRWPFISEIYESILGIFIFIPSILTLLNPKNPTFRVTPKGELLDRDYISPFYKPYFILYHLILLGYLFGIYRWIQYPDERGTVLITLWWNTFNFFVMTVALYVSYERRQRRKFHRIPSNDQIIIYRDSETLLGRVIDISLGGLAVKLETKPKEEFKEGEEVKGVIRNVENKLVYIKPKVVRYEKDRNILRMKFEWKPEDVETVSKIVDIVYAPSSRWVILLERERELTPFEGFVVLTKQILRDFGQVYISIYNYFKNDILNTVWNYIRRGIKWGLSFSS</sequence>
<dbReference type="GO" id="GO:0006011">
    <property type="term" value="P:UDP-alpha-D-glucose metabolic process"/>
    <property type="evidence" value="ECO:0007669"/>
    <property type="project" value="InterPro"/>
</dbReference>
<dbReference type="CAZy" id="GT2">
    <property type="family name" value="Glycosyltransferase Family 2"/>
</dbReference>
<feature type="transmembrane region" description="Helical" evidence="11">
    <location>
        <begin position="71"/>
        <end position="89"/>
    </location>
</feature>
<dbReference type="Pfam" id="PF07238">
    <property type="entry name" value="PilZ"/>
    <property type="match status" value="1"/>
</dbReference>
<dbReference type="EC" id="2.4.1.12" evidence="11"/>
<feature type="transmembrane region" description="Helical" evidence="11">
    <location>
        <begin position="535"/>
        <end position="554"/>
    </location>
</feature>
<dbReference type="PIR" id="D70422">
    <property type="entry name" value="D70422"/>
</dbReference>
<feature type="transmembrane region" description="Helical" evidence="11">
    <location>
        <begin position="46"/>
        <end position="64"/>
    </location>
</feature>
<dbReference type="PANTHER" id="PTHR43867:SF2">
    <property type="entry name" value="CELLULOSE SYNTHASE CATALYTIC SUBUNIT A [UDP-FORMING]"/>
    <property type="match status" value="1"/>
</dbReference>
<evidence type="ECO:0000256" key="4">
    <source>
        <dbReference type="ARBA" id="ARBA00022676"/>
    </source>
</evidence>
<dbReference type="SUPFAM" id="SSF141371">
    <property type="entry name" value="PilZ domain-like"/>
    <property type="match status" value="1"/>
</dbReference>
<dbReference type="SMR" id="O67406"/>
<comment type="subcellular location">
    <subcellularLocation>
        <location evidence="1">Cell inner membrane</location>
        <topology evidence="1">Multi-pass membrane protein</topology>
    </subcellularLocation>
</comment>
<dbReference type="SUPFAM" id="SSF53448">
    <property type="entry name" value="Nucleotide-diphospho-sugar transferases"/>
    <property type="match status" value="1"/>
</dbReference>
<dbReference type="GO" id="GO:0016758">
    <property type="term" value="F:hexosyltransferase activity"/>
    <property type="evidence" value="ECO:0000318"/>
    <property type="project" value="GO_Central"/>
</dbReference>
<keyword evidence="2 11" id="KW-1003">Cell membrane</keyword>
<dbReference type="STRING" id="224324.aq_1407"/>
<dbReference type="UniPathway" id="UPA00694"/>
<feature type="transmembrane region" description="Helical" evidence="11">
    <location>
        <begin position="22"/>
        <end position="40"/>
    </location>
</feature>
<dbReference type="OrthoDB" id="9768769at2"/>
<comment type="function">
    <text evidence="11">Catalytic subunit of cellulose synthase. It polymerizes uridine 5'-diphosphate glucose to cellulose.</text>
</comment>
<dbReference type="InterPro" id="IPR050321">
    <property type="entry name" value="Glycosyltr_2/OpgH_subfam"/>
</dbReference>
<reference evidence="14 15" key="1">
    <citation type="journal article" date="1998" name="Nature">
        <title>The complete genome of the hyperthermophilic bacterium Aquifex aeolicus.</title>
        <authorList>
            <person name="Deckert G."/>
            <person name="Warren P.V."/>
            <person name="Gaasterland T."/>
            <person name="Young W.G."/>
            <person name="Lenox A.L."/>
            <person name="Graham D.E."/>
            <person name="Overbeek R."/>
            <person name="Snead M.A."/>
            <person name="Keller M."/>
            <person name="Aujay M."/>
            <person name="Huber R."/>
            <person name="Feldman R.A."/>
            <person name="Short J.M."/>
            <person name="Olson G.J."/>
            <person name="Swanson R.V."/>
        </authorList>
    </citation>
    <scope>NUCLEOTIDE SEQUENCE [LARGE SCALE GENOMIC DNA]</scope>
    <source>
        <strain evidence="14 15">VF5</strain>
    </source>
</reference>
<dbReference type="NCBIfam" id="TIGR03030">
    <property type="entry name" value="CelA"/>
    <property type="match status" value="1"/>
</dbReference>
<name>O67406_AQUAE</name>
<dbReference type="EnsemblBacteria" id="AAC07360">
    <property type="protein sequence ID" value="AAC07360"/>
    <property type="gene ID" value="aq_1407"/>
</dbReference>
<feature type="domain" description="PilZ" evidence="12">
    <location>
        <begin position="589"/>
        <end position="691"/>
    </location>
</feature>
<dbReference type="EMBL" id="AE000657">
    <property type="protein sequence ID" value="AAC07360.1"/>
    <property type="molecule type" value="Genomic_DNA"/>
</dbReference>
<gene>
    <name evidence="14" type="primary">bcsA</name>
    <name evidence="14" type="ordered locus">aq_1407</name>
</gene>
<accession>O67406</accession>
<dbReference type="InterPro" id="IPR003919">
    <property type="entry name" value="Cell_synth_A"/>
</dbReference>
<evidence type="ECO:0000256" key="2">
    <source>
        <dbReference type="ARBA" id="ARBA00022475"/>
    </source>
</evidence>
<evidence type="ECO:0000256" key="9">
    <source>
        <dbReference type="ARBA" id="ARBA00023136"/>
    </source>
</evidence>
<keyword evidence="4 11" id="KW-0328">Glycosyltransferase</keyword>
<protein>
    <recommendedName>
        <fullName evidence="11">Cellulose synthase catalytic subunit [UDP-forming]</fullName>
        <ecNumber evidence="11">2.4.1.12</ecNumber>
    </recommendedName>
</protein>
<evidence type="ECO:0000256" key="11">
    <source>
        <dbReference type="RuleBase" id="RU365020"/>
    </source>
</evidence>
<dbReference type="Pfam" id="PF13632">
    <property type="entry name" value="Glyco_trans_2_3"/>
    <property type="match status" value="1"/>
</dbReference>
<evidence type="ECO:0000313" key="14">
    <source>
        <dbReference type="EMBL" id="AAC07360.1"/>
    </source>
</evidence>
<proteinExistence type="predicted"/>
<evidence type="ECO:0000256" key="7">
    <source>
        <dbReference type="ARBA" id="ARBA00022916"/>
    </source>
</evidence>
<dbReference type="AlphaFoldDB" id="O67406"/>
<keyword evidence="9 11" id="KW-0472">Membrane</keyword>
<dbReference type="Gene3D" id="2.40.10.220">
    <property type="entry name" value="predicted glycosyltransferase like domains"/>
    <property type="match status" value="1"/>
</dbReference>
<keyword evidence="5 11" id="KW-0808">Transferase</keyword>
<comment type="cofactor">
    <cofactor evidence="11">
        <name>Mg(2+)</name>
        <dbReference type="ChEBI" id="CHEBI:18420"/>
    </cofactor>
</comment>
<evidence type="ECO:0000256" key="1">
    <source>
        <dbReference type="ARBA" id="ARBA00004429"/>
    </source>
</evidence>
<keyword evidence="6 11" id="KW-0812">Transmembrane</keyword>
<dbReference type="CDD" id="cd06421">
    <property type="entry name" value="CESA_CelA_like"/>
    <property type="match status" value="1"/>
</dbReference>
<feature type="transmembrane region" description="Helical" evidence="11">
    <location>
        <begin position="489"/>
        <end position="507"/>
    </location>
</feature>
<dbReference type="GO" id="GO:0035438">
    <property type="term" value="F:cyclic-di-GMP binding"/>
    <property type="evidence" value="ECO:0007669"/>
    <property type="project" value="InterPro"/>
</dbReference>
<evidence type="ECO:0000259" key="12">
    <source>
        <dbReference type="Pfam" id="PF07238"/>
    </source>
</evidence>
<keyword evidence="8 11" id="KW-1133">Transmembrane helix</keyword>
<dbReference type="RefSeq" id="WP_010880909.1">
    <property type="nucleotide sequence ID" value="NC_000918.1"/>
</dbReference>
<dbReference type="InterPro" id="IPR009875">
    <property type="entry name" value="PilZ_domain"/>
</dbReference>
<organism evidence="14 15">
    <name type="scientific">Aquifex aeolicus (strain VF5)</name>
    <dbReference type="NCBI Taxonomy" id="224324"/>
    <lineage>
        <taxon>Bacteria</taxon>
        <taxon>Pseudomonadati</taxon>
        <taxon>Aquificota</taxon>
        <taxon>Aquificia</taxon>
        <taxon>Aquificales</taxon>
        <taxon>Aquificaceae</taxon>
        <taxon>Aquifex</taxon>
    </lineage>
</organism>
<dbReference type="PANTHER" id="PTHR43867">
    <property type="entry name" value="CELLULOSE SYNTHASE CATALYTIC SUBUNIT A [UDP-FORMING]"/>
    <property type="match status" value="1"/>
</dbReference>
<keyword evidence="3 11" id="KW-0997">Cell inner membrane</keyword>
<feature type="transmembrane region" description="Helical" evidence="11">
    <location>
        <begin position="459"/>
        <end position="477"/>
    </location>
</feature>
<dbReference type="GO" id="GO:0030244">
    <property type="term" value="P:cellulose biosynthetic process"/>
    <property type="evidence" value="ECO:0000318"/>
    <property type="project" value="GO_Central"/>
</dbReference>
<feature type="domain" description="Glycosyltransferase 2-like" evidence="13">
    <location>
        <begin position="252"/>
        <end position="463"/>
    </location>
</feature>
<feature type="transmembrane region" description="Helical" evidence="11">
    <location>
        <begin position="109"/>
        <end position="129"/>
    </location>
</feature>
<dbReference type="InterPro" id="IPR029044">
    <property type="entry name" value="Nucleotide-diphossugar_trans"/>
</dbReference>
<evidence type="ECO:0000256" key="6">
    <source>
        <dbReference type="ARBA" id="ARBA00022692"/>
    </source>
</evidence>
<dbReference type="FunCoup" id="O67406">
    <property type="interactions" value="66"/>
</dbReference>
<dbReference type="Proteomes" id="UP000000798">
    <property type="component" value="Chromosome"/>
</dbReference>
<evidence type="ECO:0000313" key="15">
    <source>
        <dbReference type="Proteomes" id="UP000000798"/>
    </source>
</evidence>
<keyword evidence="7 11" id="KW-0135">Cellulose biosynthesis</keyword>
<dbReference type="PATRIC" id="fig|224324.8.peg.1101"/>
<dbReference type="InterPro" id="IPR001173">
    <property type="entry name" value="Glyco_trans_2-like"/>
</dbReference>
<dbReference type="Gene3D" id="3.90.550.10">
    <property type="entry name" value="Spore Coat Polysaccharide Biosynthesis Protein SpsA, Chain A"/>
    <property type="match status" value="1"/>
</dbReference>
<comment type="pathway">
    <text evidence="11">Glycan metabolism; bacterial cellulose biosynthesis.</text>
</comment>
<feature type="transmembrane region" description="Helical" evidence="11">
    <location>
        <begin position="566"/>
        <end position="585"/>
    </location>
</feature>
<evidence type="ECO:0000256" key="10">
    <source>
        <dbReference type="ARBA" id="ARBA00048682"/>
    </source>
</evidence>
<dbReference type="GO" id="GO:0005886">
    <property type="term" value="C:plasma membrane"/>
    <property type="evidence" value="ECO:0000318"/>
    <property type="project" value="GO_Central"/>
</dbReference>
<dbReference type="eggNOG" id="COG1215">
    <property type="taxonomic scope" value="Bacteria"/>
</dbReference>
<evidence type="ECO:0000259" key="13">
    <source>
        <dbReference type="Pfam" id="PF13632"/>
    </source>
</evidence>
<evidence type="ECO:0000256" key="5">
    <source>
        <dbReference type="ARBA" id="ARBA00022679"/>
    </source>
</evidence>
<dbReference type="GO" id="GO:0016760">
    <property type="term" value="F:cellulose synthase (UDP-forming) activity"/>
    <property type="evidence" value="ECO:0007669"/>
    <property type="project" value="UniProtKB-EC"/>
</dbReference>
<evidence type="ECO:0000256" key="3">
    <source>
        <dbReference type="ARBA" id="ARBA00022519"/>
    </source>
</evidence>
<keyword evidence="15" id="KW-1185">Reference proteome</keyword>